<evidence type="ECO:0000259" key="7">
    <source>
        <dbReference type="PROSITE" id="PS51703"/>
    </source>
</evidence>
<keyword evidence="2" id="KW-0805">Transcription regulation</keyword>
<dbReference type="Gene3D" id="1.10.1410.40">
    <property type="match status" value="1"/>
</dbReference>
<dbReference type="InterPro" id="IPR052134">
    <property type="entry name" value="ILF2"/>
</dbReference>
<dbReference type="InterPro" id="IPR049401">
    <property type="entry name" value="DZF_dom_N"/>
</dbReference>
<reference evidence="9" key="2">
    <citation type="submission" date="2020-10" db="UniProtKB">
        <authorList>
            <consortium name="WormBaseParasite"/>
        </authorList>
    </citation>
    <scope>IDENTIFICATION</scope>
</reference>
<feature type="domain" description="DZF" evidence="7">
    <location>
        <begin position="19"/>
        <end position="355"/>
    </location>
</feature>
<dbReference type="GO" id="GO:0003677">
    <property type="term" value="F:DNA binding"/>
    <property type="evidence" value="ECO:0007669"/>
    <property type="project" value="UniProtKB-KW"/>
</dbReference>
<name>A0A7E4W3W1_PANRE</name>
<evidence type="ECO:0000256" key="3">
    <source>
        <dbReference type="ARBA" id="ARBA00023125"/>
    </source>
</evidence>
<protein>
    <submittedName>
        <fullName evidence="9">DZF domain-containing protein</fullName>
    </submittedName>
</protein>
<proteinExistence type="predicted"/>
<dbReference type="PANTHER" id="PTHR46447:SF1">
    <property type="entry name" value="INTERLEUKIN ENHANCER-BINDING FACTOR 2"/>
    <property type="match status" value="1"/>
</dbReference>
<dbReference type="SUPFAM" id="SSF81301">
    <property type="entry name" value="Nucleotidyltransferase"/>
    <property type="match status" value="1"/>
</dbReference>
<dbReference type="PANTHER" id="PTHR46447">
    <property type="entry name" value="INTERLEUKIN ENHANCER-BINDING FACTOR"/>
    <property type="match status" value="1"/>
</dbReference>
<evidence type="ECO:0000256" key="1">
    <source>
        <dbReference type="ARBA" id="ARBA00004123"/>
    </source>
</evidence>
<dbReference type="Gene3D" id="3.30.460.10">
    <property type="entry name" value="Beta Polymerase, domain 2"/>
    <property type="match status" value="1"/>
</dbReference>
<keyword evidence="6" id="KW-0539">Nucleus</keyword>
<dbReference type="AlphaFoldDB" id="A0A7E4W3W1"/>
<evidence type="ECO:0000256" key="5">
    <source>
        <dbReference type="ARBA" id="ARBA00023163"/>
    </source>
</evidence>
<dbReference type="PROSITE" id="PS50152">
    <property type="entry name" value="25A_SYNTH_3"/>
    <property type="match status" value="1"/>
</dbReference>
<keyword evidence="3" id="KW-0238">DNA-binding</keyword>
<dbReference type="GO" id="GO:0003725">
    <property type="term" value="F:double-stranded RNA binding"/>
    <property type="evidence" value="ECO:0007669"/>
    <property type="project" value="TreeGrafter"/>
</dbReference>
<dbReference type="Proteomes" id="UP000492821">
    <property type="component" value="Unassembled WGS sequence"/>
</dbReference>
<keyword evidence="4" id="KW-0010">Activator</keyword>
<dbReference type="Pfam" id="PF07528">
    <property type="entry name" value="DZF_N"/>
    <property type="match status" value="1"/>
</dbReference>
<evidence type="ECO:0000313" key="8">
    <source>
        <dbReference type="Proteomes" id="UP000492821"/>
    </source>
</evidence>
<accession>A0A7E4W3W1</accession>
<dbReference type="Pfam" id="PF20965">
    <property type="entry name" value="DZF_C"/>
    <property type="match status" value="1"/>
</dbReference>
<reference evidence="8" key="1">
    <citation type="journal article" date="2013" name="Genetics">
        <title>The draft genome and transcriptome of Panagrellus redivivus are shaped by the harsh demands of a free-living lifestyle.</title>
        <authorList>
            <person name="Srinivasan J."/>
            <person name="Dillman A.R."/>
            <person name="Macchietto M.G."/>
            <person name="Heikkinen L."/>
            <person name="Lakso M."/>
            <person name="Fracchia K.M."/>
            <person name="Antoshechkin I."/>
            <person name="Mortazavi A."/>
            <person name="Wong G."/>
            <person name="Sternberg P.W."/>
        </authorList>
    </citation>
    <scope>NUCLEOTIDE SEQUENCE [LARGE SCALE GENOMIC DNA]</scope>
    <source>
        <strain evidence="8">MT8872</strain>
    </source>
</reference>
<evidence type="ECO:0000313" key="9">
    <source>
        <dbReference type="WBParaSite" id="Pan_g6086.t1"/>
    </source>
</evidence>
<dbReference type="InterPro" id="IPR006561">
    <property type="entry name" value="DZF_dom"/>
</dbReference>
<sequence length="355" mass="39381">MRGAIPPRQHPGYFPSFKRPLPFDPYLCERYFPRVPEGDDTTITQALLQRNASLMPTAAEEASINLMVSKVKQILDGIMTNPQMAAKVEIQEVREVGSFKKGTMVTKSNVADLVVILKTLPTVELVMNLGQKVVDDLKADLKEIFGCVSRAYGCEIAGTQAVVRLYVTISPPCVPLLEPDLHSSVPVAVLQENMAMIRHARWFEENGNISSLKVLVRCLKDMKKRHEGWENLSIWHIELLAHYSINHTSNRQPLPLSHAFKRFLQLLSTGILLPGSPSLSDPCDRGLPLTNFYSPADMDSICCAAQTLLRVLSHGGVKMLLGTDSRQVNVTAEVSMWDSVVVTPLEKAYGVGDEF</sequence>
<evidence type="ECO:0000256" key="4">
    <source>
        <dbReference type="ARBA" id="ARBA00023159"/>
    </source>
</evidence>
<keyword evidence="5" id="KW-0804">Transcription</keyword>
<dbReference type="SMART" id="SM00572">
    <property type="entry name" value="DZF"/>
    <property type="match status" value="1"/>
</dbReference>
<dbReference type="PROSITE" id="PS51703">
    <property type="entry name" value="DZF"/>
    <property type="match status" value="1"/>
</dbReference>
<dbReference type="GO" id="GO:0071013">
    <property type="term" value="C:catalytic step 2 spliceosome"/>
    <property type="evidence" value="ECO:0007669"/>
    <property type="project" value="TreeGrafter"/>
</dbReference>
<keyword evidence="8" id="KW-1185">Reference proteome</keyword>
<dbReference type="GO" id="GO:0045893">
    <property type="term" value="P:positive regulation of DNA-templated transcription"/>
    <property type="evidence" value="ECO:0007669"/>
    <property type="project" value="TreeGrafter"/>
</dbReference>
<dbReference type="InterPro" id="IPR049402">
    <property type="entry name" value="DZF_dom_C"/>
</dbReference>
<dbReference type="InterPro" id="IPR043519">
    <property type="entry name" value="NT_sf"/>
</dbReference>
<comment type="subcellular location">
    <subcellularLocation>
        <location evidence="1">Nucleus</location>
    </subcellularLocation>
</comment>
<evidence type="ECO:0000256" key="6">
    <source>
        <dbReference type="ARBA" id="ARBA00023242"/>
    </source>
</evidence>
<dbReference type="WBParaSite" id="Pan_g6086.t1">
    <property type="protein sequence ID" value="Pan_g6086.t1"/>
    <property type="gene ID" value="Pan_g6086"/>
</dbReference>
<organism evidence="8 9">
    <name type="scientific">Panagrellus redivivus</name>
    <name type="common">Microworm</name>
    <dbReference type="NCBI Taxonomy" id="6233"/>
    <lineage>
        <taxon>Eukaryota</taxon>
        <taxon>Metazoa</taxon>
        <taxon>Ecdysozoa</taxon>
        <taxon>Nematoda</taxon>
        <taxon>Chromadorea</taxon>
        <taxon>Rhabditida</taxon>
        <taxon>Tylenchina</taxon>
        <taxon>Panagrolaimomorpha</taxon>
        <taxon>Panagrolaimoidea</taxon>
        <taxon>Panagrolaimidae</taxon>
        <taxon>Panagrellus</taxon>
    </lineage>
</organism>
<evidence type="ECO:0000256" key="2">
    <source>
        <dbReference type="ARBA" id="ARBA00023015"/>
    </source>
</evidence>